<dbReference type="GO" id="GO:0042601">
    <property type="term" value="C:endospore-forming forespore"/>
    <property type="evidence" value="ECO:0007669"/>
    <property type="project" value="TreeGrafter"/>
</dbReference>
<dbReference type="SFLD" id="SFLDG01079">
    <property type="entry name" value="spore_photoproduct_lyase_like"/>
    <property type="match status" value="1"/>
</dbReference>
<dbReference type="Proteomes" id="UP001142078">
    <property type="component" value="Unassembled WGS sequence"/>
</dbReference>
<dbReference type="InterPro" id="IPR023897">
    <property type="entry name" value="SPL_firmicutes"/>
</dbReference>
<dbReference type="Pfam" id="PF20903">
    <property type="entry name" value="SPL"/>
    <property type="match status" value="1"/>
</dbReference>
<evidence type="ECO:0000313" key="2">
    <source>
        <dbReference type="Proteomes" id="UP001142078"/>
    </source>
</evidence>
<keyword evidence="2" id="KW-1185">Reference proteome</keyword>
<sequence>MEVLIDFIPKQVFYEPDALNYPLGKKLIDYFQSINIPMKPTTSHNRVVGIVGDTPQEAYKEAKHTLVIGVRRSKTFQTCKPSAHYQLPLATSCPGMCEYCYLSTTLGPKPYVRIYVNIEEILDMTKNIIESRAPEITIFEGAATSDPVPVEKYTGNLRRTIEFFGREPLGRFRFVTKFTDIDSLLDAEHNNHTRFRFSLNCQYVIKHFEHKTPQLLDRVIAASKMLKAKYPIGFIIAPIFRFENWQDEYTELFVLLEKYLYENMPPNWSPKDLTFEFISHRYTLRAKSNILNVFPKSKLPMEEKERKFKYGQFGYGKYIYNPDEINELKEFFLNKTEKFFPGAKVEYFI</sequence>
<protein>
    <submittedName>
        <fullName evidence="1">Spore photoproduct lyase</fullName>
        <ecNumber evidence="1">4.1.99.14</ecNumber>
    </submittedName>
</protein>
<dbReference type="InterPro" id="IPR034559">
    <property type="entry name" value="SPL_Clostridia"/>
</dbReference>
<proteinExistence type="predicted"/>
<dbReference type="SUPFAM" id="SSF102114">
    <property type="entry name" value="Radical SAM enzymes"/>
    <property type="match status" value="1"/>
</dbReference>
<dbReference type="GO" id="GO:0003913">
    <property type="term" value="F:DNA photolyase activity"/>
    <property type="evidence" value="ECO:0007669"/>
    <property type="project" value="InterPro"/>
</dbReference>
<organism evidence="1 2">
    <name type="scientific">Anaerosalibacter massiliensis</name>
    <dbReference type="NCBI Taxonomy" id="1347392"/>
    <lineage>
        <taxon>Bacteria</taxon>
        <taxon>Bacillati</taxon>
        <taxon>Bacillota</taxon>
        <taxon>Tissierellia</taxon>
        <taxon>Tissierellales</taxon>
        <taxon>Sporanaerobacteraceae</taxon>
        <taxon>Anaerosalibacter</taxon>
    </lineage>
</organism>
<accession>A0A9X2MGY1</accession>
<name>A0A9X2MGY1_9FIRM</name>
<dbReference type="PANTHER" id="PTHR37822:SF2">
    <property type="entry name" value="SPORE PHOTOPRODUCT LYASE"/>
    <property type="match status" value="1"/>
</dbReference>
<dbReference type="SFLD" id="SFLDF00412">
    <property type="entry name" value="spore_photoproduct_lyase_2"/>
    <property type="match status" value="1"/>
</dbReference>
<dbReference type="PANTHER" id="PTHR37822">
    <property type="entry name" value="SPORE PHOTOPRODUCT LYASE-RELATED"/>
    <property type="match status" value="1"/>
</dbReference>
<dbReference type="GO" id="GO:1904047">
    <property type="term" value="F:S-adenosyl-L-methionine binding"/>
    <property type="evidence" value="ECO:0007669"/>
    <property type="project" value="InterPro"/>
</dbReference>
<dbReference type="GO" id="GO:0051539">
    <property type="term" value="F:4 iron, 4 sulfur cluster binding"/>
    <property type="evidence" value="ECO:0007669"/>
    <property type="project" value="TreeGrafter"/>
</dbReference>
<dbReference type="InterPro" id="IPR049539">
    <property type="entry name" value="SPL"/>
</dbReference>
<dbReference type="EC" id="4.1.99.14" evidence="1"/>
<keyword evidence="1" id="KW-0456">Lyase</keyword>
<gene>
    <name evidence="1" type="primary">splB</name>
    <name evidence="1" type="ORF">NSA23_04855</name>
</gene>
<dbReference type="Gene3D" id="3.40.50.12110">
    <property type="match status" value="1"/>
</dbReference>
<evidence type="ECO:0000313" key="1">
    <source>
        <dbReference type="EMBL" id="MCR2043444.1"/>
    </source>
</evidence>
<dbReference type="InterPro" id="IPR058240">
    <property type="entry name" value="rSAM_sf"/>
</dbReference>
<dbReference type="EMBL" id="JANJZL010000002">
    <property type="protein sequence ID" value="MCR2043444.1"/>
    <property type="molecule type" value="Genomic_DNA"/>
</dbReference>
<reference evidence="1" key="1">
    <citation type="submission" date="2022-07" db="EMBL/GenBank/DDBJ databases">
        <title>Enhanced cultured diversity of the mouse gut microbiota enables custom-made synthetic communities.</title>
        <authorList>
            <person name="Afrizal A."/>
        </authorList>
    </citation>
    <scope>NUCLEOTIDE SEQUENCE</scope>
    <source>
        <strain evidence="1">DSM 29482</strain>
    </source>
</reference>
<dbReference type="Gene3D" id="3.80.30.30">
    <property type="match status" value="1"/>
</dbReference>
<dbReference type="NCBIfam" id="TIGR04070">
    <property type="entry name" value="photo_TT_lyase"/>
    <property type="match status" value="1"/>
</dbReference>
<dbReference type="InterPro" id="IPR007197">
    <property type="entry name" value="rSAM"/>
</dbReference>
<dbReference type="CDD" id="cd01335">
    <property type="entry name" value="Radical_SAM"/>
    <property type="match status" value="1"/>
</dbReference>
<dbReference type="AlphaFoldDB" id="A0A9X2MGY1"/>
<comment type="caution">
    <text evidence="1">The sequence shown here is derived from an EMBL/GenBank/DDBJ whole genome shotgun (WGS) entry which is preliminary data.</text>
</comment>
<dbReference type="SFLD" id="SFLDS00029">
    <property type="entry name" value="Radical_SAM"/>
    <property type="match status" value="1"/>
</dbReference>